<accession>A0A843WPI7</accession>
<dbReference type="Proteomes" id="UP000652761">
    <property type="component" value="Unassembled WGS sequence"/>
</dbReference>
<keyword evidence="3" id="KW-1185">Reference proteome</keyword>
<reference evidence="2" key="1">
    <citation type="submission" date="2017-07" db="EMBL/GenBank/DDBJ databases">
        <title>Taro Niue Genome Assembly and Annotation.</title>
        <authorList>
            <person name="Atibalentja N."/>
            <person name="Keating K."/>
            <person name="Fields C.J."/>
        </authorList>
    </citation>
    <scope>NUCLEOTIDE SEQUENCE</scope>
    <source>
        <strain evidence="2">Niue_2</strain>
        <tissue evidence="2">Leaf</tissue>
    </source>
</reference>
<dbReference type="AlphaFoldDB" id="A0A843WPI7"/>
<evidence type="ECO:0000313" key="3">
    <source>
        <dbReference type="Proteomes" id="UP000652761"/>
    </source>
</evidence>
<sequence>MVSTYHKHSVDLSRQVEAPEVFDDIKVMLQKSGQDMDRSELFIVTHTRKDGIPVNSQCAVAIEKIQALKQSQSSASSSQTVASKYDIYSQVLGEDNPSHVRGLGTGLTPATLWGRTIDILKDESKKLGDHVKDLQLTSKRVKLLDIHGSHVAIGIVISTDPTKIVMGRPIGQDFCEVTVLLVNKPDSPLFIKDHNMKTLNDAIGSHILWFLDYVYLSGASS</sequence>
<name>A0A843WPI7_COLES</name>
<protein>
    <recommendedName>
        <fullName evidence="1">Transposase Tnp1/En/Spm-like domain-containing protein</fullName>
    </recommendedName>
</protein>
<dbReference type="EMBL" id="NMUH01005349">
    <property type="protein sequence ID" value="MQM12542.1"/>
    <property type="molecule type" value="Genomic_DNA"/>
</dbReference>
<organism evidence="2 3">
    <name type="scientific">Colocasia esculenta</name>
    <name type="common">Wild taro</name>
    <name type="synonym">Arum esculentum</name>
    <dbReference type="NCBI Taxonomy" id="4460"/>
    <lineage>
        <taxon>Eukaryota</taxon>
        <taxon>Viridiplantae</taxon>
        <taxon>Streptophyta</taxon>
        <taxon>Embryophyta</taxon>
        <taxon>Tracheophyta</taxon>
        <taxon>Spermatophyta</taxon>
        <taxon>Magnoliopsida</taxon>
        <taxon>Liliopsida</taxon>
        <taxon>Araceae</taxon>
        <taxon>Aroideae</taxon>
        <taxon>Colocasieae</taxon>
        <taxon>Colocasia</taxon>
    </lineage>
</organism>
<dbReference type="InterPro" id="IPR004264">
    <property type="entry name" value="Transposase_23"/>
</dbReference>
<feature type="domain" description="Transposase Tnp1/En/Spm-like" evidence="1">
    <location>
        <begin position="150"/>
        <end position="203"/>
    </location>
</feature>
<dbReference type="Pfam" id="PF03004">
    <property type="entry name" value="Transposase_24"/>
    <property type="match status" value="1"/>
</dbReference>
<evidence type="ECO:0000259" key="1">
    <source>
        <dbReference type="Pfam" id="PF03017"/>
    </source>
</evidence>
<proteinExistence type="predicted"/>
<dbReference type="Pfam" id="PF03017">
    <property type="entry name" value="Transposase_23"/>
    <property type="match status" value="1"/>
</dbReference>
<evidence type="ECO:0000313" key="2">
    <source>
        <dbReference type="EMBL" id="MQM12542.1"/>
    </source>
</evidence>
<comment type="caution">
    <text evidence="2">The sequence shown here is derived from an EMBL/GenBank/DDBJ whole genome shotgun (WGS) entry which is preliminary data.</text>
</comment>
<gene>
    <name evidence="2" type="ORF">Taro_045458</name>
</gene>
<dbReference type="InterPro" id="IPR004252">
    <property type="entry name" value="Probable_transposase_24"/>
</dbReference>